<keyword evidence="5" id="KW-0040">ANK repeat</keyword>
<feature type="repeat" description="ANK" evidence="5">
    <location>
        <begin position="438"/>
        <end position="470"/>
    </location>
</feature>
<dbReference type="SMART" id="SM00248">
    <property type="entry name" value="ANK"/>
    <property type="match status" value="6"/>
</dbReference>
<evidence type="ECO:0000313" key="9">
    <source>
        <dbReference type="EMBL" id="KAK7504462.1"/>
    </source>
</evidence>
<dbReference type="Gene3D" id="2.170.270.10">
    <property type="entry name" value="SET domain"/>
    <property type="match status" value="1"/>
</dbReference>
<dbReference type="Pfam" id="PF13637">
    <property type="entry name" value="Ank_4"/>
    <property type="match status" value="1"/>
</dbReference>
<comment type="subcellular location">
    <subcellularLocation>
        <location evidence="1">Chromosome</location>
    </subcellularLocation>
</comment>
<keyword evidence="3" id="KW-0489">Methyltransferase</keyword>
<dbReference type="GO" id="GO:0032259">
    <property type="term" value="P:methylation"/>
    <property type="evidence" value="ECO:0007669"/>
    <property type="project" value="UniProtKB-KW"/>
</dbReference>
<organism evidence="9 10">
    <name type="scientific">Batillaria attramentaria</name>
    <dbReference type="NCBI Taxonomy" id="370345"/>
    <lineage>
        <taxon>Eukaryota</taxon>
        <taxon>Metazoa</taxon>
        <taxon>Spiralia</taxon>
        <taxon>Lophotrochozoa</taxon>
        <taxon>Mollusca</taxon>
        <taxon>Gastropoda</taxon>
        <taxon>Caenogastropoda</taxon>
        <taxon>Sorbeoconcha</taxon>
        <taxon>Cerithioidea</taxon>
        <taxon>Batillariidae</taxon>
        <taxon>Batillaria</taxon>
    </lineage>
</organism>
<dbReference type="SMART" id="SM00468">
    <property type="entry name" value="PreSET"/>
    <property type="match status" value="1"/>
</dbReference>
<evidence type="ECO:0000256" key="5">
    <source>
        <dbReference type="PROSITE-ProRule" id="PRU00023"/>
    </source>
</evidence>
<keyword evidence="4" id="KW-0949">S-adenosyl-L-methionine</keyword>
<accession>A0ABD0LZR1</accession>
<evidence type="ECO:0000256" key="6">
    <source>
        <dbReference type="SAM" id="MobiDB-lite"/>
    </source>
</evidence>
<dbReference type="CDD" id="cd10543">
    <property type="entry name" value="SET_EHMT"/>
    <property type="match status" value="1"/>
</dbReference>
<comment type="caution">
    <text evidence="9">The sequence shown here is derived from an EMBL/GenBank/DDBJ whole genome shotgun (WGS) entry which is preliminary data.</text>
</comment>
<dbReference type="InterPro" id="IPR046341">
    <property type="entry name" value="SET_dom_sf"/>
</dbReference>
<dbReference type="PRINTS" id="PR01415">
    <property type="entry name" value="ANKYRIN"/>
</dbReference>
<gene>
    <name evidence="9" type="ORF">BaRGS_00004328</name>
</gene>
<dbReference type="SUPFAM" id="SSF48403">
    <property type="entry name" value="Ankyrin repeat"/>
    <property type="match status" value="1"/>
</dbReference>
<proteinExistence type="predicted"/>
<feature type="region of interest" description="Disordered" evidence="6">
    <location>
        <begin position="1"/>
        <end position="41"/>
    </location>
</feature>
<dbReference type="SMART" id="SM00317">
    <property type="entry name" value="SET"/>
    <property type="match status" value="1"/>
</dbReference>
<dbReference type="Proteomes" id="UP001519460">
    <property type="component" value="Unassembled WGS sequence"/>
</dbReference>
<dbReference type="CDD" id="cd20905">
    <property type="entry name" value="EHMT_ZBD"/>
    <property type="match status" value="1"/>
</dbReference>
<dbReference type="InterPro" id="IPR047762">
    <property type="entry name" value="EHMT_CRR"/>
</dbReference>
<evidence type="ECO:0000313" key="10">
    <source>
        <dbReference type="Proteomes" id="UP001519460"/>
    </source>
</evidence>
<dbReference type="PROSITE" id="PS50867">
    <property type="entry name" value="PRE_SET"/>
    <property type="match status" value="1"/>
</dbReference>
<dbReference type="EMBL" id="JACVVK020000015">
    <property type="protein sequence ID" value="KAK7504462.1"/>
    <property type="molecule type" value="Genomic_DNA"/>
</dbReference>
<dbReference type="Gene3D" id="1.25.40.20">
    <property type="entry name" value="Ankyrin repeat-containing domain"/>
    <property type="match status" value="1"/>
</dbReference>
<feature type="compositionally biased region" description="Basic and acidic residues" evidence="6">
    <location>
        <begin position="18"/>
        <end position="38"/>
    </location>
</feature>
<feature type="repeat" description="ANK" evidence="5">
    <location>
        <begin position="504"/>
        <end position="529"/>
    </location>
</feature>
<evidence type="ECO:0000256" key="2">
    <source>
        <dbReference type="ARBA" id="ARBA00022454"/>
    </source>
</evidence>
<evidence type="ECO:0008006" key="11">
    <source>
        <dbReference type="Google" id="ProtNLM"/>
    </source>
</evidence>
<dbReference type="InterPro" id="IPR043550">
    <property type="entry name" value="EHMT1/EHMT2"/>
</dbReference>
<dbReference type="SUPFAM" id="SSF82199">
    <property type="entry name" value="SET domain"/>
    <property type="match status" value="1"/>
</dbReference>
<sequence length="956" mass="105694">MKIYFCPTDDGTPIPEGARTDDPSVKKRKTGESDDKSKPPVLQPMVMVVANHLPNPGLRSILPKPNVTAAQVVVSGGQPLLVPAQPLLIQPGTKVSLVPTSVGVATPGVSFITGPLAPPKASAQGAGGKGAPVTAVIDFRPTVSSQPNTGNNSDALRALLSKSGTVTGLKSVPVISGLIPAQSSGTVPDKEVIPLCCCKIGGANFTKLSSGATYCQALDSVDGKALGCCNKVTNTQLVRPGVKIPFMLVCEVHRKRLKLHQCCPGCGHFCTEGKFLQCQREGGNSVHNFHKQCQTVRGGKLYCPHCGEESAQVEVTLTLHEARPKETNDQIRANLRSKIAKARMTLGSLLKKKPEASPVVSITLPSSKTISSDGLPVGPEREHLERLMSLCNAKAERPKKYRVLPKNMYPPAAEGDVDKVFYMLMDGMDPNQRCEEEDEQTPLHGAAYSGIFGMVYLLVQAGAVVHTPDKTLKTPLMCASEYGHLAIMKYLVAAGARLDDRGEDRMTCLHYAAKAGHMDVIQYILDIDALDVNVTDEGGWTPIMWATESQLVDVVQYLVSRGGDPNKKDNEENNGLHWAAFAGSIEITELFLDMGCEIDTPNEHGDRPLHIAARQNHYEVVVLLLARGANVDVRNNKDETPVACCGDSNSQVSMALKVNKQLRSFAAKLSRPERLLHRDVSVGRERNPIACVNDTDDEPYPTDYLYVDHNVETQDLHINNVITSLQSCRCKDDCSSLYCVCARSSVRCWYDKFGRLLEDFNLLDPPHIFECNRACRCWINCNNRVVQNGITCRLQMFRTNGRGWGVRSLMDIPKGTFICEYIGELISDSEADRREDDSYLFDLDNKDGDTYCIDARKYGNVARFINHLCEPNIVPVKVFVEHQDLRFPRICFFSSREIKAYEELGFDYGEKFWIIKWKQFTCACGSPKCKYSTETIKRTLEEYRLRHEEEDITQDT</sequence>
<evidence type="ECO:0000256" key="1">
    <source>
        <dbReference type="ARBA" id="ARBA00004286"/>
    </source>
</evidence>
<dbReference type="InterPro" id="IPR002110">
    <property type="entry name" value="Ankyrin_rpt"/>
</dbReference>
<feature type="repeat" description="ANK" evidence="5">
    <location>
        <begin position="571"/>
        <end position="603"/>
    </location>
</feature>
<reference evidence="9 10" key="1">
    <citation type="journal article" date="2023" name="Sci. Data">
        <title>Genome assembly of the Korean intertidal mud-creeper Batillaria attramentaria.</title>
        <authorList>
            <person name="Patra A.K."/>
            <person name="Ho P.T."/>
            <person name="Jun S."/>
            <person name="Lee S.J."/>
            <person name="Kim Y."/>
            <person name="Won Y.J."/>
        </authorList>
    </citation>
    <scope>NUCLEOTIDE SEQUENCE [LARGE SCALE GENOMIC DNA]</scope>
    <source>
        <strain evidence="9">Wonlab-2016</strain>
    </source>
</reference>
<feature type="domain" description="Pre-SET" evidence="8">
    <location>
        <begin position="726"/>
        <end position="789"/>
    </location>
</feature>
<dbReference type="PROSITE" id="PS50297">
    <property type="entry name" value="ANK_REP_REGION"/>
    <property type="match status" value="5"/>
</dbReference>
<dbReference type="InterPro" id="IPR036770">
    <property type="entry name" value="Ankyrin_rpt-contain_sf"/>
</dbReference>
<keyword evidence="3" id="KW-0808">Transferase</keyword>
<evidence type="ECO:0000259" key="7">
    <source>
        <dbReference type="PROSITE" id="PS50280"/>
    </source>
</evidence>
<feature type="repeat" description="ANK" evidence="5">
    <location>
        <begin position="471"/>
        <end position="503"/>
    </location>
</feature>
<feature type="domain" description="SET" evidence="7">
    <location>
        <begin position="792"/>
        <end position="909"/>
    </location>
</feature>
<dbReference type="Pfam" id="PF00856">
    <property type="entry name" value="SET"/>
    <property type="match status" value="1"/>
</dbReference>
<evidence type="ECO:0000259" key="8">
    <source>
        <dbReference type="PROSITE" id="PS50867"/>
    </source>
</evidence>
<dbReference type="Pfam" id="PF12796">
    <property type="entry name" value="Ank_2"/>
    <property type="match status" value="2"/>
</dbReference>
<feature type="repeat" description="ANK" evidence="5">
    <location>
        <begin position="538"/>
        <end position="570"/>
    </location>
</feature>
<keyword evidence="2" id="KW-0158">Chromosome</keyword>
<dbReference type="PANTHER" id="PTHR46307:SF4">
    <property type="entry name" value="G9A, ISOFORM B"/>
    <property type="match status" value="1"/>
</dbReference>
<feature type="repeat" description="ANK" evidence="5">
    <location>
        <begin position="604"/>
        <end position="636"/>
    </location>
</feature>
<name>A0ABD0LZR1_9CAEN</name>
<dbReference type="GO" id="GO:0005694">
    <property type="term" value="C:chromosome"/>
    <property type="evidence" value="ECO:0007669"/>
    <property type="project" value="UniProtKB-SubCell"/>
</dbReference>
<dbReference type="PROSITE" id="PS50280">
    <property type="entry name" value="SET"/>
    <property type="match status" value="1"/>
</dbReference>
<protein>
    <recommendedName>
        <fullName evidence="11">Histone-lysine N-methyltransferase EHMT2</fullName>
    </recommendedName>
</protein>
<dbReference type="GO" id="GO:0008168">
    <property type="term" value="F:methyltransferase activity"/>
    <property type="evidence" value="ECO:0007669"/>
    <property type="project" value="UniProtKB-KW"/>
</dbReference>
<keyword evidence="10" id="KW-1185">Reference proteome</keyword>
<dbReference type="FunFam" id="2.170.270.10:FF:000005">
    <property type="entry name" value="Euchromatic histone-lysine N-methyltransferase 2"/>
    <property type="match status" value="1"/>
</dbReference>
<dbReference type="AlphaFoldDB" id="A0ABD0LZR1"/>
<dbReference type="InterPro" id="IPR001214">
    <property type="entry name" value="SET_dom"/>
</dbReference>
<dbReference type="InterPro" id="IPR007728">
    <property type="entry name" value="Pre-SET_dom"/>
</dbReference>
<dbReference type="PANTHER" id="PTHR46307">
    <property type="entry name" value="G9A, ISOFORM B"/>
    <property type="match status" value="1"/>
</dbReference>
<evidence type="ECO:0000256" key="4">
    <source>
        <dbReference type="ARBA" id="ARBA00022691"/>
    </source>
</evidence>
<evidence type="ECO:0000256" key="3">
    <source>
        <dbReference type="ARBA" id="ARBA00022603"/>
    </source>
</evidence>
<dbReference type="Pfam" id="PF05033">
    <property type="entry name" value="Pre-SET"/>
    <property type="match status" value="1"/>
</dbReference>
<dbReference type="Pfam" id="PF21533">
    <property type="entry name" value="EHMT1-2_CRR"/>
    <property type="match status" value="1"/>
</dbReference>
<dbReference type="PROSITE" id="PS50088">
    <property type="entry name" value="ANK_REPEAT"/>
    <property type="match status" value="6"/>
</dbReference>